<evidence type="ECO:0000259" key="8">
    <source>
        <dbReference type="PROSITE" id="PS50928"/>
    </source>
</evidence>
<protein>
    <submittedName>
        <fullName evidence="9">Carbohydrate ABC transporter permease</fullName>
    </submittedName>
</protein>
<dbReference type="PROSITE" id="PS50928">
    <property type="entry name" value="ABC_TM1"/>
    <property type="match status" value="1"/>
</dbReference>
<dbReference type="GO" id="GO:0055085">
    <property type="term" value="P:transmembrane transport"/>
    <property type="evidence" value="ECO:0007669"/>
    <property type="project" value="InterPro"/>
</dbReference>
<dbReference type="PANTHER" id="PTHR43744:SF9">
    <property type="entry name" value="POLYGALACTURONAN_RHAMNOGALACTURONAN TRANSPORT SYSTEM PERMEASE PROTEIN YTCP"/>
    <property type="match status" value="1"/>
</dbReference>
<sequence>MKIKQSKARIAFNAVNYIILSLITLTCIFPILHILAMSLSSSAAAAAGKVGFWPVDFSLEAYQYLMRKDDFFKSVGISGLRVLVGSVVNMTMLVITAYPLSKNSINFRWRNVYMVYFAITMFISGGLIPTYMVLKELNLLDSFWVLILPGAVSIWNVIILMNFFRGIPRALEEAAAMDGASHWRILFQIFLPMSLPSLASLLLFTMIGHWNAWFDGMMYMNTPENYPMATYLATQILNNNKNISNMTPEQLATLVSLNEKTMRSAQLFLSIVPILIVYPFLQRFFIKGIVVGSVKE</sequence>
<dbReference type="Proteomes" id="UP000824002">
    <property type="component" value="Unassembled WGS sequence"/>
</dbReference>
<reference evidence="9" key="1">
    <citation type="submission" date="2020-10" db="EMBL/GenBank/DDBJ databases">
        <authorList>
            <person name="Gilroy R."/>
        </authorList>
    </citation>
    <scope>NUCLEOTIDE SEQUENCE</scope>
    <source>
        <strain evidence="9">CHK199-13235</strain>
    </source>
</reference>
<evidence type="ECO:0000313" key="9">
    <source>
        <dbReference type="EMBL" id="HIS75241.1"/>
    </source>
</evidence>
<dbReference type="EMBL" id="DVJP01000004">
    <property type="protein sequence ID" value="HIS75241.1"/>
    <property type="molecule type" value="Genomic_DNA"/>
</dbReference>
<keyword evidence="6 7" id="KW-0472">Membrane</keyword>
<evidence type="ECO:0000256" key="7">
    <source>
        <dbReference type="RuleBase" id="RU363032"/>
    </source>
</evidence>
<accession>A0A9D1FJY6</accession>
<dbReference type="Pfam" id="PF00528">
    <property type="entry name" value="BPD_transp_1"/>
    <property type="match status" value="1"/>
</dbReference>
<dbReference type="InterPro" id="IPR035906">
    <property type="entry name" value="MetI-like_sf"/>
</dbReference>
<comment type="similarity">
    <text evidence="7">Belongs to the binding-protein-dependent transport system permease family.</text>
</comment>
<gene>
    <name evidence="9" type="ORF">IAB51_00365</name>
</gene>
<dbReference type="Gene3D" id="1.10.3720.10">
    <property type="entry name" value="MetI-like"/>
    <property type="match status" value="1"/>
</dbReference>
<evidence type="ECO:0000256" key="5">
    <source>
        <dbReference type="ARBA" id="ARBA00022989"/>
    </source>
</evidence>
<proteinExistence type="inferred from homology"/>
<evidence type="ECO:0000256" key="1">
    <source>
        <dbReference type="ARBA" id="ARBA00004651"/>
    </source>
</evidence>
<feature type="transmembrane region" description="Helical" evidence="7">
    <location>
        <begin position="71"/>
        <end position="100"/>
    </location>
</feature>
<comment type="subcellular location">
    <subcellularLocation>
        <location evidence="1 7">Cell membrane</location>
        <topology evidence="1 7">Multi-pass membrane protein</topology>
    </subcellularLocation>
</comment>
<keyword evidence="2 7" id="KW-0813">Transport</keyword>
<dbReference type="PANTHER" id="PTHR43744">
    <property type="entry name" value="ABC TRANSPORTER PERMEASE PROTEIN MG189-RELATED-RELATED"/>
    <property type="match status" value="1"/>
</dbReference>
<evidence type="ECO:0000256" key="2">
    <source>
        <dbReference type="ARBA" id="ARBA00022448"/>
    </source>
</evidence>
<reference evidence="9" key="2">
    <citation type="journal article" date="2021" name="PeerJ">
        <title>Extensive microbial diversity within the chicken gut microbiome revealed by metagenomics and culture.</title>
        <authorList>
            <person name="Gilroy R."/>
            <person name="Ravi A."/>
            <person name="Getino M."/>
            <person name="Pursley I."/>
            <person name="Horton D.L."/>
            <person name="Alikhan N.F."/>
            <person name="Baker D."/>
            <person name="Gharbi K."/>
            <person name="Hall N."/>
            <person name="Watson M."/>
            <person name="Adriaenssens E.M."/>
            <person name="Foster-Nyarko E."/>
            <person name="Jarju S."/>
            <person name="Secka A."/>
            <person name="Antonio M."/>
            <person name="Oren A."/>
            <person name="Chaudhuri R.R."/>
            <person name="La Ragione R."/>
            <person name="Hildebrand F."/>
            <person name="Pallen M.J."/>
        </authorList>
    </citation>
    <scope>NUCLEOTIDE SEQUENCE</scope>
    <source>
        <strain evidence="9">CHK199-13235</strain>
    </source>
</reference>
<comment type="caution">
    <text evidence="9">The sequence shown here is derived from an EMBL/GenBank/DDBJ whole genome shotgun (WGS) entry which is preliminary data.</text>
</comment>
<keyword evidence="3" id="KW-1003">Cell membrane</keyword>
<name>A0A9D1FJY6_9FIRM</name>
<dbReference type="CDD" id="cd06261">
    <property type="entry name" value="TM_PBP2"/>
    <property type="match status" value="1"/>
</dbReference>
<organism evidence="9 10">
    <name type="scientific">Candidatus Merdivicinus excrementipullorum</name>
    <dbReference type="NCBI Taxonomy" id="2840867"/>
    <lineage>
        <taxon>Bacteria</taxon>
        <taxon>Bacillati</taxon>
        <taxon>Bacillota</taxon>
        <taxon>Clostridia</taxon>
        <taxon>Eubacteriales</taxon>
        <taxon>Oscillospiraceae</taxon>
        <taxon>Oscillospiraceae incertae sedis</taxon>
        <taxon>Candidatus Merdivicinus</taxon>
    </lineage>
</organism>
<dbReference type="SUPFAM" id="SSF161098">
    <property type="entry name" value="MetI-like"/>
    <property type="match status" value="1"/>
</dbReference>
<evidence type="ECO:0000313" key="10">
    <source>
        <dbReference type="Proteomes" id="UP000824002"/>
    </source>
</evidence>
<keyword evidence="4 7" id="KW-0812">Transmembrane</keyword>
<dbReference type="GO" id="GO:0005886">
    <property type="term" value="C:plasma membrane"/>
    <property type="evidence" value="ECO:0007669"/>
    <property type="project" value="UniProtKB-SubCell"/>
</dbReference>
<evidence type="ECO:0000256" key="6">
    <source>
        <dbReference type="ARBA" id="ARBA00023136"/>
    </source>
</evidence>
<feature type="transmembrane region" description="Helical" evidence="7">
    <location>
        <begin position="264"/>
        <end position="281"/>
    </location>
</feature>
<evidence type="ECO:0000256" key="3">
    <source>
        <dbReference type="ARBA" id="ARBA00022475"/>
    </source>
</evidence>
<dbReference type="AlphaFoldDB" id="A0A9D1FJY6"/>
<dbReference type="InterPro" id="IPR000515">
    <property type="entry name" value="MetI-like"/>
</dbReference>
<evidence type="ECO:0000256" key="4">
    <source>
        <dbReference type="ARBA" id="ARBA00022692"/>
    </source>
</evidence>
<feature type="domain" description="ABC transmembrane type-1" evidence="8">
    <location>
        <begin position="71"/>
        <end position="281"/>
    </location>
</feature>
<feature type="transmembrane region" description="Helical" evidence="7">
    <location>
        <begin position="143"/>
        <end position="164"/>
    </location>
</feature>
<feature type="transmembrane region" description="Helical" evidence="7">
    <location>
        <begin position="112"/>
        <end position="131"/>
    </location>
</feature>
<feature type="transmembrane region" description="Helical" evidence="7">
    <location>
        <begin position="185"/>
        <end position="210"/>
    </location>
</feature>
<keyword evidence="5 7" id="KW-1133">Transmembrane helix</keyword>